<evidence type="ECO:0000256" key="1">
    <source>
        <dbReference type="ARBA" id="ARBA00005896"/>
    </source>
</evidence>
<sequence>MTTQGHSATSVTTANSGLAIKGEYIQGFNAHADHKNLLDAVTKRTDLTPSIGTELEGVQLAELTDSQLEDLLSLAAERGVVFFRDQNLNQEDSLKLGSKLGPLHVHPFISSPDGKPQLLIPDATGRRQAYDETINRNGGWHTDISFEETPASISILQLKKVPPTGGDTLWSNAYALYDKLSPEFQKFLEKLTGIHSGEGFIKLSELSGRPLVRPVPTNTEHPVIRTNPITKQKALFVNPTFTKSIKELNPTESDLVLKLLFNHVTNNHDAQVRFSWTPNSVAVWDNRSTQHIATPDYYPYERYGERVTVLGEKPYFDPESTTEAEVNAPKIAALLKQLELEQSQVA</sequence>
<proteinExistence type="inferred from homology"/>
<keyword evidence="5" id="KW-0408">Iron</keyword>
<dbReference type="Proteomes" id="UP001479436">
    <property type="component" value="Unassembled WGS sequence"/>
</dbReference>
<feature type="domain" description="TauD/TfdA-like" evidence="6">
    <location>
        <begin position="44"/>
        <end position="308"/>
    </location>
</feature>
<dbReference type="InterPro" id="IPR003819">
    <property type="entry name" value="TauD/TfdA-like"/>
</dbReference>
<name>A0ABR2X0B6_9FUNG</name>
<dbReference type="InterPro" id="IPR042098">
    <property type="entry name" value="TauD-like_sf"/>
</dbReference>
<keyword evidence="4" id="KW-0560">Oxidoreductase</keyword>
<evidence type="ECO:0000256" key="2">
    <source>
        <dbReference type="ARBA" id="ARBA00022723"/>
    </source>
</evidence>
<dbReference type="SUPFAM" id="SSF51197">
    <property type="entry name" value="Clavaminate synthase-like"/>
    <property type="match status" value="1"/>
</dbReference>
<evidence type="ECO:0000256" key="3">
    <source>
        <dbReference type="ARBA" id="ARBA00022964"/>
    </source>
</evidence>
<evidence type="ECO:0000256" key="5">
    <source>
        <dbReference type="ARBA" id="ARBA00023004"/>
    </source>
</evidence>
<dbReference type="PANTHER" id="PTHR30468:SF10">
    <property type="entry name" value="TAUD_TFDA-LIKE DOMAIN-CONTAINING PROTEIN"/>
    <property type="match status" value="1"/>
</dbReference>
<evidence type="ECO:0000313" key="7">
    <source>
        <dbReference type="EMBL" id="KAK9767194.1"/>
    </source>
</evidence>
<evidence type="ECO:0000259" key="6">
    <source>
        <dbReference type="Pfam" id="PF02668"/>
    </source>
</evidence>
<protein>
    <recommendedName>
        <fullName evidence="6">TauD/TfdA-like domain-containing protein</fullName>
    </recommendedName>
</protein>
<gene>
    <name evidence="7" type="ORF">K7432_003161</name>
</gene>
<keyword evidence="2" id="KW-0479">Metal-binding</keyword>
<dbReference type="Gene3D" id="3.60.130.10">
    <property type="entry name" value="Clavaminate synthase-like"/>
    <property type="match status" value="1"/>
</dbReference>
<dbReference type="EMBL" id="JASJQH010000093">
    <property type="protein sequence ID" value="KAK9767194.1"/>
    <property type="molecule type" value="Genomic_DNA"/>
</dbReference>
<keyword evidence="8" id="KW-1185">Reference proteome</keyword>
<accession>A0ABR2X0B6</accession>
<keyword evidence="3" id="KW-0223">Dioxygenase</keyword>
<evidence type="ECO:0000313" key="8">
    <source>
        <dbReference type="Proteomes" id="UP001479436"/>
    </source>
</evidence>
<evidence type="ECO:0000256" key="4">
    <source>
        <dbReference type="ARBA" id="ARBA00023002"/>
    </source>
</evidence>
<comment type="caution">
    <text evidence="7">The sequence shown here is derived from an EMBL/GenBank/DDBJ whole genome shotgun (WGS) entry which is preliminary data.</text>
</comment>
<organism evidence="7 8">
    <name type="scientific">Basidiobolus ranarum</name>
    <dbReference type="NCBI Taxonomy" id="34480"/>
    <lineage>
        <taxon>Eukaryota</taxon>
        <taxon>Fungi</taxon>
        <taxon>Fungi incertae sedis</taxon>
        <taxon>Zoopagomycota</taxon>
        <taxon>Entomophthoromycotina</taxon>
        <taxon>Basidiobolomycetes</taxon>
        <taxon>Basidiobolales</taxon>
        <taxon>Basidiobolaceae</taxon>
        <taxon>Basidiobolus</taxon>
    </lineage>
</organism>
<dbReference type="PANTHER" id="PTHR30468">
    <property type="entry name" value="ALPHA-KETOGLUTARATE-DEPENDENT SULFONATE DIOXYGENASE"/>
    <property type="match status" value="1"/>
</dbReference>
<reference evidence="7 8" key="1">
    <citation type="submission" date="2023-04" db="EMBL/GenBank/DDBJ databases">
        <title>Genome of Basidiobolus ranarum AG-B5.</title>
        <authorList>
            <person name="Stajich J.E."/>
            <person name="Carter-House D."/>
            <person name="Gryganskyi A."/>
        </authorList>
    </citation>
    <scope>NUCLEOTIDE SEQUENCE [LARGE SCALE GENOMIC DNA]</scope>
    <source>
        <strain evidence="7 8">AG-B5</strain>
    </source>
</reference>
<dbReference type="Pfam" id="PF02668">
    <property type="entry name" value="TauD"/>
    <property type="match status" value="1"/>
</dbReference>
<dbReference type="InterPro" id="IPR051323">
    <property type="entry name" value="AtsK-like"/>
</dbReference>
<comment type="similarity">
    <text evidence="1">Belongs to the TfdA dioxygenase family.</text>
</comment>